<dbReference type="InterPro" id="IPR015422">
    <property type="entry name" value="PyrdxlP-dep_Trfase_small"/>
</dbReference>
<comment type="similarity">
    <text evidence="3">Belongs to the class-I pyridoxal-phosphate-dependent aminotransferase family.</text>
</comment>
<dbReference type="PANTHER" id="PTHR42885">
    <property type="entry name" value="HISTIDINOL-PHOSPHATE AMINOTRANSFERASE-RELATED"/>
    <property type="match status" value="1"/>
</dbReference>
<dbReference type="PROSITE" id="PS00105">
    <property type="entry name" value="AA_TRANSFER_CLASS_1"/>
    <property type="match status" value="1"/>
</dbReference>
<dbReference type="RefSeq" id="WP_039001804.1">
    <property type="nucleotide sequence ID" value="NZ_CP014327.1"/>
</dbReference>
<keyword evidence="3" id="KW-0808">Transferase</keyword>
<comment type="cofactor">
    <cofactor evidence="1 3">
        <name>pyridoxal 5'-phosphate</name>
        <dbReference type="ChEBI" id="CHEBI:597326"/>
    </cofactor>
</comment>
<proteinExistence type="inferred from homology"/>
<protein>
    <recommendedName>
        <fullName evidence="3">Aminotransferase</fullName>
        <ecNumber evidence="3">2.6.1.-</ecNumber>
    </recommendedName>
</protein>
<keyword evidence="2" id="KW-0663">Pyridoxal phosphate</keyword>
<dbReference type="InterPro" id="IPR004839">
    <property type="entry name" value="Aminotransferase_I/II_large"/>
</dbReference>
<dbReference type="InterPro" id="IPR015424">
    <property type="entry name" value="PyrdxlP-dep_Trfase"/>
</dbReference>
<evidence type="ECO:0000256" key="2">
    <source>
        <dbReference type="ARBA" id="ARBA00022898"/>
    </source>
</evidence>
<dbReference type="AlphaFoldDB" id="A0A126UYT1"/>
<dbReference type="GO" id="GO:0008483">
    <property type="term" value="F:transaminase activity"/>
    <property type="evidence" value="ECO:0007669"/>
    <property type="project" value="UniProtKB-KW"/>
</dbReference>
<keyword evidence="3" id="KW-0032">Aminotransferase</keyword>
<organism evidence="5 6">
    <name type="scientific">Falsihalocynthiibacter arcticus</name>
    <dbReference type="NCBI Taxonomy" id="1579316"/>
    <lineage>
        <taxon>Bacteria</taxon>
        <taxon>Pseudomonadati</taxon>
        <taxon>Pseudomonadota</taxon>
        <taxon>Alphaproteobacteria</taxon>
        <taxon>Rhodobacterales</taxon>
        <taxon>Roseobacteraceae</taxon>
        <taxon>Falsihalocynthiibacter</taxon>
    </lineage>
</organism>
<dbReference type="Gene3D" id="3.40.640.10">
    <property type="entry name" value="Type I PLP-dependent aspartate aminotransferase-like (Major domain)"/>
    <property type="match status" value="1"/>
</dbReference>
<dbReference type="STRING" id="1579316.RC74_08180"/>
<evidence type="ECO:0000313" key="5">
    <source>
        <dbReference type="EMBL" id="AML51232.1"/>
    </source>
</evidence>
<dbReference type="InterPro" id="IPR015421">
    <property type="entry name" value="PyrdxlP-dep_Trfase_major"/>
</dbReference>
<dbReference type="Proteomes" id="UP000070371">
    <property type="component" value="Chromosome"/>
</dbReference>
<dbReference type="GO" id="GO:0030170">
    <property type="term" value="F:pyridoxal phosphate binding"/>
    <property type="evidence" value="ECO:0007669"/>
    <property type="project" value="InterPro"/>
</dbReference>
<dbReference type="EMBL" id="CP014327">
    <property type="protein sequence ID" value="AML51232.1"/>
    <property type="molecule type" value="Genomic_DNA"/>
</dbReference>
<dbReference type="Gene3D" id="3.90.1150.10">
    <property type="entry name" value="Aspartate Aminotransferase, domain 1"/>
    <property type="match status" value="1"/>
</dbReference>
<dbReference type="EC" id="2.6.1.-" evidence="3"/>
<dbReference type="KEGG" id="hat:RC74_08180"/>
<name>A0A126UYT1_9RHOB</name>
<gene>
    <name evidence="5" type="ORF">RC74_08180</name>
</gene>
<feature type="domain" description="Aminotransferase class I/classII large" evidence="4">
    <location>
        <begin position="148"/>
        <end position="300"/>
    </location>
</feature>
<dbReference type="InterPro" id="IPR004838">
    <property type="entry name" value="NHTrfase_class1_PyrdxlP-BS"/>
</dbReference>
<evidence type="ECO:0000313" key="6">
    <source>
        <dbReference type="Proteomes" id="UP000070371"/>
    </source>
</evidence>
<dbReference type="Pfam" id="PF00155">
    <property type="entry name" value="Aminotran_1_2"/>
    <property type="match status" value="1"/>
</dbReference>
<dbReference type="PANTHER" id="PTHR42885:SF1">
    <property type="entry name" value="THREONINE-PHOSPHATE DECARBOXYLASE"/>
    <property type="match status" value="1"/>
</dbReference>
<dbReference type="OrthoDB" id="9799304at2"/>
<keyword evidence="6" id="KW-1185">Reference proteome</keyword>
<accession>A0A126UYT1</accession>
<evidence type="ECO:0000256" key="3">
    <source>
        <dbReference type="RuleBase" id="RU000481"/>
    </source>
</evidence>
<sequence>MKTQRDHGGGIDAAMEQFGGTRGDWLDLSTGINPVPYPLPSFPANAWTSLPDHSAFAALEKAARAFWNVPESAAVLAAPGASALIARIPHLSVKKGAVRIIQKTYNEHAAAFRTAGWNIEEDGIDASVTVHPNNPTGAFTASLPHTPLTIIDESFCDVAPAQSHIAKACEPGTLILKSFGKFWGLAGLRLGFVIGDPSLIDELRETLGPWQISGPAITTGIAALADFDWAEKTRSRLAQDAGRMNALLQTAGADPVAGTTLFQLYHVDDAQKWFEKLARNHVLSRIFPYSNHWLRLGMPAPNQWDQLESAL</sequence>
<evidence type="ECO:0000259" key="4">
    <source>
        <dbReference type="Pfam" id="PF00155"/>
    </source>
</evidence>
<evidence type="ECO:0000256" key="1">
    <source>
        <dbReference type="ARBA" id="ARBA00001933"/>
    </source>
</evidence>
<dbReference type="SUPFAM" id="SSF53383">
    <property type="entry name" value="PLP-dependent transferases"/>
    <property type="match status" value="1"/>
</dbReference>
<reference evidence="5 6" key="1">
    <citation type="submission" date="2016-02" db="EMBL/GenBank/DDBJ databases">
        <title>Complete genome sequence of Halocynthiibacter arcticus PAMC 20958t from arctic marine sediment.</title>
        <authorList>
            <person name="Lee Y.M."/>
            <person name="Baek K."/>
            <person name="Lee H.K."/>
            <person name="Shin S.C."/>
        </authorList>
    </citation>
    <scope>NUCLEOTIDE SEQUENCE [LARGE SCALE GENOMIC DNA]</scope>
    <source>
        <strain evidence="5">PAMC 20958</strain>
    </source>
</reference>